<evidence type="ECO:0000256" key="1">
    <source>
        <dbReference type="ARBA" id="ARBA00022801"/>
    </source>
</evidence>
<dbReference type="KEGG" id="kbi:30211721"/>
<dbReference type="InterPro" id="IPR010905">
    <property type="entry name" value="Glyco_hydro_88"/>
</dbReference>
<evidence type="ECO:0000313" key="5">
    <source>
        <dbReference type="Proteomes" id="UP000092730"/>
    </source>
</evidence>
<dbReference type="GO" id="GO:0016787">
    <property type="term" value="F:hydrolase activity"/>
    <property type="evidence" value="ECO:0007669"/>
    <property type="project" value="UniProtKB-KW"/>
</dbReference>
<dbReference type="Gene3D" id="1.50.10.10">
    <property type="match status" value="1"/>
</dbReference>
<dbReference type="VEuPathDB" id="FungiDB:I302_07322"/>
<evidence type="ECO:0000313" key="4">
    <source>
        <dbReference type="EMBL" id="WVW86267.1"/>
    </source>
</evidence>
<dbReference type="OrthoDB" id="4138492at2759"/>
<dbReference type="EMBL" id="CP144547">
    <property type="protein sequence ID" value="WVW86267.1"/>
    <property type="molecule type" value="Genomic_DNA"/>
</dbReference>
<dbReference type="RefSeq" id="XP_019044042.1">
    <property type="nucleotide sequence ID" value="XM_019193919.1"/>
</dbReference>
<dbReference type="InterPro" id="IPR008928">
    <property type="entry name" value="6-hairpin_glycosidase_sf"/>
</dbReference>
<sequence>MTTLTFTTLFNILSLFALLSSALTAAHEPNSHLRQHHRDLLKSLNHPYQPHPQARATPDGTAAYTPDNSLHFEYPRRNFKINSRKYKKLTKLLPKILKNANSITTHSWELGCFTETLLEVYNPALTPFEWDSEYEADGGKCQKLEFGEIPWNVLKIAKNSLVAYDWTGSPSSTSGSASQTAQNTSIETDFAIRGLGSLQDYFSESTSPVPHIPKALINGDGALGDPVSLVPAIWILAQFSENHLVKLGLGGKSAADYAWALGNQLDYLFSGIRAPNNNTISQREDHFELWADMMYMIPPSLSYLGLSLSSEEYMKYGLEQWSLETSALLDTTVNIYRHVHDWDTRLWATGNGWGVYGGIRNIYSAKASPFASTFSQEISQAEDTLLKIFERLFNELDDHYLIPNYMRQVNATLAVGDTAGTALTVAAYYRFVKLCPDKVNDALTRLAERAFDAVVAKIDKEGWVTHAVDPMGTYGWVVYPNDPNMHSPEAQAFAAKMWKARTKAGV</sequence>
<reference evidence="4" key="4">
    <citation type="submission" date="2024-02" db="EMBL/GenBank/DDBJ databases">
        <title>Comparative genomics of Cryptococcus and Kwoniella reveals pathogenesis evolution and contrasting modes of karyotype evolution via chromosome fusion or intercentromeric recombination.</title>
        <authorList>
            <person name="Coelho M.A."/>
            <person name="David-Palma M."/>
            <person name="Shea T."/>
            <person name="Bowers K."/>
            <person name="McGinley-Smith S."/>
            <person name="Mohammad A.W."/>
            <person name="Gnirke A."/>
            <person name="Yurkov A.M."/>
            <person name="Nowrousian M."/>
            <person name="Sun S."/>
            <person name="Cuomo C.A."/>
            <person name="Heitman J."/>
        </authorList>
    </citation>
    <scope>NUCLEOTIDE SEQUENCE</scope>
    <source>
        <strain evidence="4">CBS 10118</strain>
    </source>
</reference>
<dbReference type="GO" id="GO:0005975">
    <property type="term" value="P:carbohydrate metabolic process"/>
    <property type="evidence" value="ECO:0007669"/>
    <property type="project" value="InterPro"/>
</dbReference>
<name>A0A1B9FW18_9TREE</name>
<dbReference type="PANTHER" id="PTHR41814">
    <property type="entry name" value="EXPRESSED PROTEIN"/>
    <property type="match status" value="1"/>
</dbReference>
<evidence type="ECO:0000313" key="3">
    <source>
        <dbReference type="EMBL" id="OCF22972.1"/>
    </source>
</evidence>
<keyword evidence="1" id="KW-0378">Hydrolase</keyword>
<protein>
    <submittedName>
        <fullName evidence="3">Uncharacterized protein</fullName>
    </submittedName>
</protein>
<dbReference type="SUPFAM" id="SSF48208">
    <property type="entry name" value="Six-hairpin glycosidases"/>
    <property type="match status" value="1"/>
</dbReference>
<keyword evidence="5" id="KW-1185">Reference proteome</keyword>
<gene>
    <name evidence="3" type="ORF">I302_07322</name>
    <name evidence="4" type="ORF">I302_108309</name>
</gene>
<dbReference type="GeneID" id="30211721"/>
<dbReference type="Pfam" id="PF07470">
    <property type="entry name" value="Glyco_hydro_88"/>
    <property type="match status" value="1"/>
</dbReference>
<reference evidence="3" key="1">
    <citation type="submission" date="2013-07" db="EMBL/GenBank/DDBJ databases">
        <title>The Genome Sequence of Cryptococcus bestiolae CBS10118.</title>
        <authorList>
            <consortium name="The Broad Institute Genome Sequencing Platform"/>
            <person name="Cuomo C."/>
            <person name="Litvintseva A."/>
            <person name="Chen Y."/>
            <person name="Heitman J."/>
            <person name="Sun S."/>
            <person name="Springer D."/>
            <person name="Dromer F."/>
            <person name="Young S.K."/>
            <person name="Zeng Q."/>
            <person name="Gargeya S."/>
            <person name="Fitzgerald M."/>
            <person name="Abouelleil A."/>
            <person name="Alvarado L."/>
            <person name="Berlin A.M."/>
            <person name="Chapman S.B."/>
            <person name="Dewar J."/>
            <person name="Goldberg J."/>
            <person name="Griggs A."/>
            <person name="Gujja S."/>
            <person name="Hansen M."/>
            <person name="Howarth C."/>
            <person name="Imamovic A."/>
            <person name="Larimer J."/>
            <person name="McCowan C."/>
            <person name="Murphy C."/>
            <person name="Pearson M."/>
            <person name="Priest M."/>
            <person name="Roberts A."/>
            <person name="Saif S."/>
            <person name="Shea T."/>
            <person name="Sykes S."/>
            <person name="Wortman J."/>
            <person name="Nusbaum C."/>
            <person name="Birren B."/>
        </authorList>
    </citation>
    <scope>NUCLEOTIDE SEQUENCE [LARGE SCALE GENOMIC DNA]</scope>
    <source>
        <strain evidence="3">CBS 10118</strain>
    </source>
</reference>
<dbReference type="InterPro" id="IPR012341">
    <property type="entry name" value="6hp_glycosidase-like_sf"/>
</dbReference>
<organism evidence="3">
    <name type="scientific">Kwoniella bestiolae CBS 10118</name>
    <dbReference type="NCBI Taxonomy" id="1296100"/>
    <lineage>
        <taxon>Eukaryota</taxon>
        <taxon>Fungi</taxon>
        <taxon>Dikarya</taxon>
        <taxon>Basidiomycota</taxon>
        <taxon>Agaricomycotina</taxon>
        <taxon>Tremellomycetes</taxon>
        <taxon>Tremellales</taxon>
        <taxon>Cryptococcaceae</taxon>
        <taxon>Kwoniella</taxon>
    </lineage>
</organism>
<reference evidence="4" key="2">
    <citation type="submission" date="2013-07" db="EMBL/GenBank/DDBJ databases">
        <authorList>
            <consortium name="The Broad Institute Genome Sequencing Platform"/>
            <person name="Cuomo C."/>
            <person name="Litvintseva A."/>
            <person name="Chen Y."/>
            <person name="Heitman J."/>
            <person name="Sun S."/>
            <person name="Springer D."/>
            <person name="Dromer F."/>
            <person name="Young S.K."/>
            <person name="Zeng Q."/>
            <person name="Gargeya S."/>
            <person name="Fitzgerald M."/>
            <person name="Abouelleil A."/>
            <person name="Alvarado L."/>
            <person name="Berlin A.M."/>
            <person name="Chapman S.B."/>
            <person name="Dewar J."/>
            <person name="Goldberg J."/>
            <person name="Griggs A."/>
            <person name="Gujja S."/>
            <person name="Hansen M."/>
            <person name="Howarth C."/>
            <person name="Imamovic A."/>
            <person name="Larimer J."/>
            <person name="McCowan C."/>
            <person name="Murphy C."/>
            <person name="Pearson M."/>
            <person name="Priest M."/>
            <person name="Roberts A."/>
            <person name="Saif S."/>
            <person name="Shea T."/>
            <person name="Sykes S."/>
            <person name="Wortman J."/>
            <person name="Nusbaum C."/>
            <person name="Birren B."/>
        </authorList>
    </citation>
    <scope>NUCLEOTIDE SEQUENCE</scope>
    <source>
        <strain evidence="4">CBS 10118</strain>
    </source>
</reference>
<dbReference type="PANTHER" id="PTHR41814:SF1">
    <property type="entry name" value="CELLULASE"/>
    <property type="match status" value="1"/>
</dbReference>
<feature type="chain" id="PRO_5042334669" evidence="2">
    <location>
        <begin position="27"/>
        <end position="506"/>
    </location>
</feature>
<dbReference type="EMBL" id="KI894024">
    <property type="protein sequence ID" value="OCF22972.1"/>
    <property type="molecule type" value="Genomic_DNA"/>
</dbReference>
<accession>A0A1B9FW18</accession>
<dbReference type="AlphaFoldDB" id="A0A1B9FW18"/>
<evidence type="ECO:0000256" key="2">
    <source>
        <dbReference type="SAM" id="SignalP"/>
    </source>
</evidence>
<proteinExistence type="predicted"/>
<dbReference type="Proteomes" id="UP000092730">
    <property type="component" value="Chromosome 7"/>
</dbReference>
<reference evidence="3" key="3">
    <citation type="submission" date="2014-01" db="EMBL/GenBank/DDBJ databases">
        <title>Evolution of pathogenesis and genome organization in the Tremellales.</title>
        <authorList>
            <person name="Cuomo C."/>
            <person name="Litvintseva A."/>
            <person name="Heitman J."/>
            <person name="Chen Y."/>
            <person name="Sun S."/>
            <person name="Springer D."/>
            <person name="Dromer F."/>
            <person name="Young S."/>
            <person name="Zeng Q."/>
            <person name="Chapman S."/>
            <person name="Gujja S."/>
            <person name="Saif S."/>
            <person name="Birren B."/>
        </authorList>
    </citation>
    <scope>NUCLEOTIDE SEQUENCE</scope>
    <source>
        <strain evidence="3">CBS 10118</strain>
    </source>
</reference>
<keyword evidence="2" id="KW-0732">Signal</keyword>
<feature type="signal peptide" evidence="2">
    <location>
        <begin position="1"/>
        <end position="26"/>
    </location>
</feature>